<dbReference type="EMBL" id="JAACXV010002790">
    <property type="protein sequence ID" value="KAF7277335.1"/>
    <property type="molecule type" value="Genomic_DNA"/>
</dbReference>
<feature type="non-terminal residue" evidence="1">
    <location>
        <position position="31"/>
    </location>
</feature>
<evidence type="ECO:0000313" key="2">
    <source>
        <dbReference type="Proteomes" id="UP000625711"/>
    </source>
</evidence>
<organism evidence="1 2">
    <name type="scientific">Rhynchophorus ferrugineus</name>
    <name type="common">Red palm weevil</name>
    <name type="synonym">Curculio ferrugineus</name>
    <dbReference type="NCBI Taxonomy" id="354439"/>
    <lineage>
        <taxon>Eukaryota</taxon>
        <taxon>Metazoa</taxon>
        <taxon>Ecdysozoa</taxon>
        <taxon>Arthropoda</taxon>
        <taxon>Hexapoda</taxon>
        <taxon>Insecta</taxon>
        <taxon>Pterygota</taxon>
        <taxon>Neoptera</taxon>
        <taxon>Endopterygota</taxon>
        <taxon>Coleoptera</taxon>
        <taxon>Polyphaga</taxon>
        <taxon>Cucujiformia</taxon>
        <taxon>Curculionidae</taxon>
        <taxon>Dryophthorinae</taxon>
        <taxon>Rhynchophorus</taxon>
    </lineage>
</organism>
<reference evidence="1" key="1">
    <citation type="submission" date="2020-08" db="EMBL/GenBank/DDBJ databases">
        <title>Genome sequencing and assembly of the red palm weevil Rhynchophorus ferrugineus.</title>
        <authorList>
            <person name="Dias G.B."/>
            <person name="Bergman C.M."/>
            <person name="Manee M."/>
        </authorList>
    </citation>
    <scope>NUCLEOTIDE SEQUENCE</scope>
    <source>
        <strain evidence="1">AA-2017</strain>
        <tissue evidence="1">Whole larva</tissue>
    </source>
</reference>
<accession>A0A834MEZ4</accession>
<comment type="caution">
    <text evidence="1">The sequence shown here is derived from an EMBL/GenBank/DDBJ whole genome shotgun (WGS) entry which is preliminary data.</text>
</comment>
<name>A0A834MEZ4_RHYFE</name>
<proteinExistence type="predicted"/>
<evidence type="ECO:0000313" key="1">
    <source>
        <dbReference type="EMBL" id="KAF7277335.1"/>
    </source>
</evidence>
<protein>
    <submittedName>
        <fullName evidence="1">Uncharacterized protein</fullName>
    </submittedName>
</protein>
<keyword evidence="2" id="KW-1185">Reference proteome</keyword>
<sequence>MSAQNGVGDANGNVIIGEQLLAESTLTDDVV</sequence>
<dbReference type="Proteomes" id="UP000625711">
    <property type="component" value="Unassembled WGS sequence"/>
</dbReference>
<gene>
    <name evidence="1" type="ORF">GWI33_008577</name>
</gene>
<dbReference type="AlphaFoldDB" id="A0A834MEZ4"/>